<keyword evidence="3" id="KW-1185">Reference proteome</keyword>
<feature type="compositionally biased region" description="Low complexity" evidence="1">
    <location>
        <begin position="123"/>
        <end position="140"/>
    </location>
</feature>
<sequence>MSSPSSSKEKLFPGISATETKLLVLANVCLKNDKIDYDKLAQSAGIKASSAQTLFRNAKRKIDKMYGDGKAGADETAVQDDLSPEETPTKRGKSNAKAKTRTPKTPKSPKTPKTPKAPKTPKTPKGAKAAIKSESSPSVKSEVKHAEGISRETAVADSSAELSTDVAVESTATAESAEIKTKEQADEDASAVKTENDEAALDSAVNQKLPESPLSSVPDEEDDASYEEDLQEDDEED</sequence>
<feature type="compositionally biased region" description="Low complexity" evidence="1">
    <location>
        <begin position="166"/>
        <end position="176"/>
    </location>
</feature>
<feature type="compositionally biased region" description="Basic and acidic residues" evidence="1">
    <location>
        <begin position="141"/>
        <end position="150"/>
    </location>
</feature>
<evidence type="ECO:0000256" key="1">
    <source>
        <dbReference type="SAM" id="MobiDB-lite"/>
    </source>
</evidence>
<feature type="region of interest" description="Disordered" evidence="1">
    <location>
        <begin position="66"/>
        <end position="237"/>
    </location>
</feature>
<dbReference type="Proteomes" id="UP000070168">
    <property type="component" value="Unassembled WGS sequence"/>
</dbReference>
<evidence type="ECO:0000313" key="2">
    <source>
        <dbReference type="EMBL" id="KXG53723.1"/>
    </source>
</evidence>
<dbReference type="AlphaFoldDB" id="A0A135LXN9"/>
<dbReference type="EMBL" id="LHQR01000014">
    <property type="protein sequence ID" value="KXG53723.1"/>
    <property type="molecule type" value="Genomic_DNA"/>
</dbReference>
<name>A0A135LXN9_PENPA</name>
<gene>
    <name evidence="2" type="ORF">PGRI_007730</name>
</gene>
<dbReference type="GeneID" id="63703786"/>
<comment type="caution">
    <text evidence="2">The sequence shown here is derived from an EMBL/GenBank/DDBJ whole genome shotgun (WGS) entry which is preliminary data.</text>
</comment>
<dbReference type="OrthoDB" id="5403747at2759"/>
<dbReference type="STRING" id="5078.A0A135LXN9"/>
<dbReference type="OMA" id="HNVNEEG"/>
<organism evidence="2 3">
    <name type="scientific">Penicillium patulum</name>
    <name type="common">Penicillium griseofulvum</name>
    <dbReference type="NCBI Taxonomy" id="5078"/>
    <lineage>
        <taxon>Eukaryota</taxon>
        <taxon>Fungi</taxon>
        <taxon>Dikarya</taxon>
        <taxon>Ascomycota</taxon>
        <taxon>Pezizomycotina</taxon>
        <taxon>Eurotiomycetes</taxon>
        <taxon>Eurotiomycetidae</taxon>
        <taxon>Eurotiales</taxon>
        <taxon>Aspergillaceae</taxon>
        <taxon>Penicillium</taxon>
    </lineage>
</organism>
<feature type="compositionally biased region" description="Acidic residues" evidence="1">
    <location>
        <begin position="218"/>
        <end position="237"/>
    </location>
</feature>
<proteinExistence type="predicted"/>
<dbReference type="RefSeq" id="XP_040652258.1">
    <property type="nucleotide sequence ID" value="XM_040788486.1"/>
</dbReference>
<evidence type="ECO:0000313" key="3">
    <source>
        <dbReference type="Proteomes" id="UP000070168"/>
    </source>
</evidence>
<protein>
    <submittedName>
        <fullName evidence="2">Uncharacterized protein</fullName>
    </submittedName>
</protein>
<feature type="compositionally biased region" description="Basic residues" evidence="1">
    <location>
        <begin position="90"/>
        <end position="104"/>
    </location>
</feature>
<reference evidence="2 3" key="1">
    <citation type="journal article" date="2016" name="BMC Genomics">
        <title>Genome sequencing and secondary metabolism of the postharvest pathogen Penicillium griseofulvum.</title>
        <authorList>
            <person name="Banani H."/>
            <person name="Marcet-Houben M."/>
            <person name="Ballester A.R."/>
            <person name="Abbruscato P."/>
            <person name="Gonzalez-Candelas L."/>
            <person name="Gabaldon T."/>
            <person name="Spadaro D."/>
        </authorList>
    </citation>
    <scope>NUCLEOTIDE SEQUENCE [LARGE SCALE GENOMIC DNA]</scope>
    <source>
        <strain evidence="2 3">PG3</strain>
    </source>
</reference>
<accession>A0A135LXN9</accession>